<comment type="caution">
    <text evidence="1">The sequence shown here is derived from an EMBL/GenBank/DDBJ whole genome shotgun (WGS) entry which is preliminary data.</text>
</comment>
<proteinExistence type="predicted"/>
<dbReference type="Proteomes" id="UP000789901">
    <property type="component" value="Unassembled WGS sequence"/>
</dbReference>
<protein>
    <submittedName>
        <fullName evidence="1">36368_t:CDS:1</fullName>
    </submittedName>
</protein>
<sequence length="73" mass="8450">MAVIGTNDTEAQNRRTDYVEARKNFKLPNHKLPSIDDLWKSHNEFVIEKELVSGSTVSHSWKESVRRTHTQEG</sequence>
<name>A0ABN7VFD9_GIGMA</name>
<organism evidence="1 2">
    <name type="scientific">Gigaspora margarita</name>
    <dbReference type="NCBI Taxonomy" id="4874"/>
    <lineage>
        <taxon>Eukaryota</taxon>
        <taxon>Fungi</taxon>
        <taxon>Fungi incertae sedis</taxon>
        <taxon>Mucoromycota</taxon>
        <taxon>Glomeromycotina</taxon>
        <taxon>Glomeromycetes</taxon>
        <taxon>Diversisporales</taxon>
        <taxon>Gigasporaceae</taxon>
        <taxon>Gigaspora</taxon>
    </lineage>
</organism>
<dbReference type="EMBL" id="CAJVQB010013973">
    <property type="protein sequence ID" value="CAG8765656.1"/>
    <property type="molecule type" value="Genomic_DNA"/>
</dbReference>
<evidence type="ECO:0000313" key="1">
    <source>
        <dbReference type="EMBL" id="CAG8765656.1"/>
    </source>
</evidence>
<gene>
    <name evidence="1" type="ORF">GMARGA_LOCUS17991</name>
</gene>
<feature type="non-terminal residue" evidence="1">
    <location>
        <position position="73"/>
    </location>
</feature>
<reference evidence="1 2" key="1">
    <citation type="submission" date="2021-06" db="EMBL/GenBank/DDBJ databases">
        <authorList>
            <person name="Kallberg Y."/>
            <person name="Tangrot J."/>
            <person name="Rosling A."/>
        </authorList>
    </citation>
    <scope>NUCLEOTIDE SEQUENCE [LARGE SCALE GENOMIC DNA]</scope>
    <source>
        <strain evidence="1 2">120-4 pot B 10/14</strain>
    </source>
</reference>
<keyword evidence="2" id="KW-1185">Reference proteome</keyword>
<evidence type="ECO:0000313" key="2">
    <source>
        <dbReference type="Proteomes" id="UP000789901"/>
    </source>
</evidence>
<accession>A0ABN7VFD9</accession>